<proteinExistence type="predicted"/>
<dbReference type="AlphaFoldDB" id="A0AAU8G7S3"/>
<dbReference type="Pfam" id="PF05096">
    <property type="entry name" value="Glu_cyclase_2"/>
    <property type="match status" value="1"/>
</dbReference>
<accession>A0AAU8G7S3</accession>
<dbReference type="GO" id="GO:0016603">
    <property type="term" value="F:glutaminyl-peptide cyclotransferase activity"/>
    <property type="evidence" value="ECO:0007669"/>
    <property type="project" value="InterPro"/>
</dbReference>
<dbReference type="InterPro" id="IPR007788">
    <property type="entry name" value="QCT"/>
</dbReference>
<dbReference type="PANTHER" id="PTHR31270:SF1">
    <property type="entry name" value="GLUTAMINYL-PEPTIDE CYCLOTRANSFERASE"/>
    <property type="match status" value="1"/>
</dbReference>
<dbReference type="SUPFAM" id="SSF50969">
    <property type="entry name" value="YVTN repeat-like/Quinoprotein amine dehydrogenase"/>
    <property type="match status" value="1"/>
</dbReference>
<name>A0AAU8G7S3_9CHLR</name>
<evidence type="ECO:0000313" key="1">
    <source>
        <dbReference type="EMBL" id="XCH32947.1"/>
    </source>
</evidence>
<sequence>MSTTTSPAAQIATHHTYRIVNSYPHDRTAFTQGLVYFNGFLYESTGLNGQSSIRKVELATGKVMQSKTLPQQYFGEGLTMWQDTLIQLTWQSGTGFVYDLETFDLENDFNYVTEGWGLTNDGNRIIMSDGTANIYFIDPVTLQQMSQVEVKDGTTPVVRLNELEYIEGKIYANVWQTDRIAIIDPVSGRVEGWIDLTGLLTPAQASGINVDVLNGIAYDAAEKRLFVTGKFWPLIFEIQLVAR</sequence>
<organism evidence="1">
    <name type="scientific">Dehalogenimonas sp. 4OHTPN</name>
    <dbReference type="NCBI Taxonomy" id="3166643"/>
    <lineage>
        <taxon>Bacteria</taxon>
        <taxon>Bacillati</taxon>
        <taxon>Chloroflexota</taxon>
        <taxon>Dehalococcoidia</taxon>
        <taxon>Dehalococcoidales</taxon>
        <taxon>Dehalococcoidaceae</taxon>
        <taxon>Dehalogenimonas</taxon>
    </lineage>
</organism>
<gene>
    <name evidence="1" type="ORF">ABV300_07270</name>
</gene>
<dbReference type="PANTHER" id="PTHR31270">
    <property type="entry name" value="GLUTAMINYL-PEPTIDE CYCLOTRANSFERASE"/>
    <property type="match status" value="1"/>
</dbReference>
<dbReference type="InterPro" id="IPR011044">
    <property type="entry name" value="Quino_amine_DH_bsu"/>
</dbReference>
<protein>
    <submittedName>
        <fullName evidence="1">Glutaminyl-peptide cyclotransferase</fullName>
    </submittedName>
</protein>
<dbReference type="InterPro" id="IPR015943">
    <property type="entry name" value="WD40/YVTN_repeat-like_dom_sf"/>
</dbReference>
<dbReference type="Gene3D" id="2.130.10.10">
    <property type="entry name" value="YVTN repeat-like/Quinoprotein amine dehydrogenase"/>
    <property type="match status" value="1"/>
</dbReference>
<dbReference type="RefSeq" id="WP_353714211.1">
    <property type="nucleotide sequence ID" value="NZ_CP159307.1"/>
</dbReference>
<reference evidence="1" key="1">
    <citation type="submission" date="2024-06" db="EMBL/GenBank/DDBJ databases">
        <title>A Novel Isolate, Dehalogenimonas sp. Strain 4OHTPN, Dechlorinates Aromatic 4 Hydroxy chlorothalonil by a Novel Reductive Dehalogenase.</title>
        <authorList>
            <person name="Liu G."/>
        </authorList>
    </citation>
    <scope>NUCLEOTIDE SEQUENCE</scope>
    <source>
        <strain evidence="1">4OHTPN</strain>
    </source>
</reference>
<dbReference type="EMBL" id="CP159307">
    <property type="protein sequence ID" value="XCH32947.1"/>
    <property type="molecule type" value="Genomic_DNA"/>
</dbReference>